<feature type="compositionally biased region" description="Acidic residues" evidence="1">
    <location>
        <begin position="30"/>
        <end position="47"/>
    </location>
</feature>
<organism evidence="2">
    <name type="scientific">Arion vulgaris</name>
    <dbReference type="NCBI Taxonomy" id="1028688"/>
    <lineage>
        <taxon>Eukaryota</taxon>
        <taxon>Metazoa</taxon>
        <taxon>Spiralia</taxon>
        <taxon>Lophotrochozoa</taxon>
        <taxon>Mollusca</taxon>
        <taxon>Gastropoda</taxon>
        <taxon>Heterobranchia</taxon>
        <taxon>Euthyneura</taxon>
        <taxon>Panpulmonata</taxon>
        <taxon>Eupulmonata</taxon>
        <taxon>Stylommatophora</taxon>
        <taxon>Helicina</taxon>
        <taxon>Arionoidea</taxon>
        <taxon>Arionidae</taxon>
        <taxon>Arion</taxon>
    </lineage>
</organism>
<reference evidence="2" key="1">
    <citation type="submission" date="2014-12" db="EMBL/GenBank/DDBJ databases">
        <title>Insight into the proteome of Arion vulgaris.</title>
        <authorList>
            <person name="Aradska J."/>
            <person name="Bulat T."/>
            <person name="Smidak R."/>
            <person name="Sarate P."/>
            <person name="Gangsoo J."/>
            <person name="Sialana F."/>
            <person name="Bilban M."/>
            <person name="Lubec G."/>
        </authorList>
    </citation>
    <scope>NUCLEOTIDE SEQUENCE</scope>
    <source>
        <tissue evidence="2">Skin</tissue>
    </source>
</reference>
<feature type="region of interest" description="Disordered" evidence="1">
    <location>
        <begin position="1"/>
        <end position="48"/>
    </location>
</feature>
<sequence>RNMYGVPVSEDSEDSEQDIAKSNKNNSNKDEEDDDDEEDNCDVDGEVDAGVSIKDVISTSGRVTRQKNHSLHKKQPEIVKSYSLREHKPRTDLYKAPIEERRIKRIHGSI</sequence>
<feature type="non-terminal residue" evidence="2">
    <location>
        <position position="110"/>
    </location>
</feature>
<evidence type="ECO:0000313" key="2">
    <source>
        <dbReference type="EMBL" id="CEK54621.1"/>
    </source>
</evidence>
<name>A0A0B6YFP8_9EUPU</name>
<feature type="non-terminal residue" evidence="2">
    <location>
        <position position="1"/>
    </location>
</feature>
<protein>
    <submittedName>
        <fullName evidence="2">Uncharacterized protein</fullName>
    </submittedName>
</protein>
<dbReference type="AlphaFoldDB" id="A0A0B6YFP8"/>
<gene>
    <name evidence="2" type="primary">ORF23280</name>
</gene>
<proteinExistence type="predicted"/>
<evidence type="ECO:0000256" key="1">
    <source>
        <dbReference type="SAM" id="MobiDB-lite"/>
    </source>
</evidence>
<dbReference type="EMBL" id="HACG01007756">
    <property type="protein sequence ID" value="CEK54621.1"/>
    <property type="molecule type" value="Transcribed_RNA"/>
</dbReference>
<accession>A0A0B6YFP8</accession>